<gene>
    <name evidence="1" type="ORF">GALL_225100</name>
</gene>
<comment type="caution">
    <text evidence="1">The sequence shown here is derived from an EMBL/GenBank/DDBJ whole genome shotgun (WGS) entry which is preliminary data.</text>
</comment>
<dbReference type="PANTHER" id="PTHR36302:SF1">
    <property type="entry name" value="COPPER CHAPERONE PCU(A)C"/>
    <property type="match status" value="1"/>
</dbReference>
<accession>A0A1J5S5D1</accession>
<proteinExistence type="predicted"/>
<reference evidence="1" key="1">
    <citation type="submission" date="2016-10" db="EMBL/GenBank/DDBJ databases">
        <title>Sequence of Gallionella enrichment culture.</title>
        <authorList>
            <person name="Poehlein A."/>
            <person name="Muehling M."/>
            <person name="Daniel R."/>
        </authorList>
    </citation>
    <scope>NUCLEOTIDE SEQUENCE</scope>
</reference>
<dbReference type="InterPro" id="IPR036182">
    <property type="entry name" value="PCuAC_sf"/>
</dbReference>
<dbReference type="Gene3D" id="2.60.40.1890">
    <property type="entry name" value="PCu(A)C copper chaperone"/>
    <property type="match status" value="1"/>
</dbReference>
<dbReference type="EMBL" id="MLJW01000165">
    <property type="protein sequence ID" value="OIQ95541.1"/>
    <property type="molecule type" value="Genomic_DNA"/>
</dbReference>
<evidence type="ECO:0008006" key="2">
    <source>
        <dbReference type="Google" id="ProtNLM"/>
    </source>
</evidence>
<dbReference type="Pfam" id="PF04314">
    <property type="entry name" value="PCuAC"/>
    <property type="match status" value="1"/>
</dbReference>
<dbReference type="InterPro" id="IPR058248">
    <property type="entry name" value="Lxx211020-like"/>
</dbReference>
<dbReference type="PANTHER" id="PTHR36302">
    <property type="entry name" value="BLR7088 PROTEIN"/>
    <property type="match status" value="1"/>
</dbReference>
<sequence length="159" mass="17157">MLLKGNIMKKFLAAFVLGLAVASPTFAHVTITDPWVLATVPQQMATGAFLAITSSQDAKLIEARSTIANTVELHKMAMTGNIMKMRPVSHIDLPAGKTVKLEPKAYHIMLLSLKGQVKVGEMVPLTLIVENKYGKRESVVVKAVARSPSGAMSSDPHHQ</sequence>
<name>A0A1J5S5D1_9ZZZZ</name>
<dbReference type="SUPFAM" id="SSF110087">
    <property type="entry name" value="DR1885-like metal-binding protein"/>
    <property type="match status" value="1"/>
</dbReference>
<dbReference type="AlphaFoldDB" id="A0A1J5S5D1"/>
<dbReference type="InterPro" id="IPR007410">
    <property type="entry name" value="LpqE-like"/>
</dbReference>
<protein>
    <recommendedName>
        <fullName evidence="2">Copper chaperone PCu(A)C</fullName>
    </recommendedName>
</protein>
<evidence type="ECO:0000313" key="1">
    <source>
        <dbReference type="EMBL" id="OIQ95541.1"/>
    </source>
</evidence>
<organism evidence="1">
    <name type="scientific">mine drainage metagenome</name>
    <dbReference type="NCBI Taxonomy" id="410659"/>
    <lineage>
        <taxon>unclassified sequences</taxon>
        <taxon>metagenomes</taxon>
        <taxon>ecological metagenomes</taxon>
    </lineage>
</organism>